<organism evidence="5 6">
    <name type="scientific">[Clostridium] ultunense Esp</name>
    <dbReference type="NCBI Taxonomy" id="1288971"/>
    <lineage>
        <taxon>Bacteria</taxon>
        <taxon>Bacillati</taxon>
        <taxon>Bacillota</taxon>
        <taxon>Tissierellia</taxon>
        <taxon>Tissierellales</taxon>
        <taxon>Tepidimicrobiaceae</taxon>
        <taxon>Schnuerera</taxon>
    </lineage>
</organism>
<dbReference type="PROSITE" id="PS50932">
    <property type="entry name" value="HTH_LACI_2"/>
    <property type="match status" value="1"/>
</dbReference>
<dbReference type="PANTHER" id="PTHR30146:SF109">
    <property type="entry name" value="HTH-TYPE TRANSCRIPTIONAL REGULATOR GALS"/>
    <property type="match status" value="1"/>
</dbReference>
<dbReference type="SUPFAM" id="SSF47413">
    <property type="entry name" value="lambda repressor-like DNA-binding domains"/>
    <property type="match status" value="1"/>
</dbReference>
<dbReference type="Pfam" id="PF00356">
    <property type="entry name" value="LacI"/>
    <property type="match status" value="1"/>
</dbReference>
<dbReference type="SUPFAM" id="SSF53822">
    <property type="entry name" value="Periplasmic binding protein-like I"/>
    <property type="match status" value="1"/>
</dbReference>
<evidence type="ECO:0000259" key="4">
    <source>
        <dbReference type="PROSITE" id="PS50932"/>
    </source>
</evidence>
<dbReference type="HOGENOM" id="CLU_037628_6_1_9"/>
<gene>
    <name evidence="5" type="ORF">CUESP1_0363</name>
</gene>
<dbReference type="InterPro" id="IPR000843">
    <property type="entry name" value="HTH_LacI"/>
</dbReference>
<dbReference type="Pfam" id="PF00532">
    <property type="entry name" value="Peripla_BP_1"/>
    <property type="match status" value="1"/>
</dbReference>
<dbReference type="RefSeq" id="WP_005587934.1">
    <property type="nucleotide sequence ID" value="NZ_LT669839.1"/>
</dbReference>
<reference evidence="5 6" key="1">
    <citation type="submission" date="2016-11" db="EMBL/GenBank/DDBJ databases">
        <authorList>
            <person name="Manzoor S."/>
        </authorList>
    </citation>
    <scope>NUCLEOTIDE SEQUENCE [LARGE SCALE GENOMIC DNA]</scope>
    <source>
        <strain evidence="5">Clostridium ultunense strain Esp</strain>
    </source>
</reference>
<evidence type="ECO:0000313" key="6">
    <source>
        <dbReference type="Proteomes" id="UP000245423"/>
    </source>
</evidence>
<dbReference type="InterPro" id="IPR001761">
    <property type="entry name" value="Peripla_BP/Lac1_sug-bd_dom"/>
</dbReference>
<evidence type="ECO:0000256" key="3">
    <source>
        <dbReference type="ARBA" id="ARBA00023163"/>
    </source>
</evidence>
<keyword evidence="6" id="KW-1185">Reference proteome</keyword>
<dbReference type="GO" id="GO:0000976">
    <property type="term" value="F:transcription cis-regulatory region binding"/>
    <property type="evidence" value="ECO:0007669"/>
    <property type="project" value="TreeGrafter"/>
</dbReference>
<dbReference type="EMBL" id="LT669839">
    <property type="protein sequence ID" value="SHD75754.1"/>
    <property type="molecule type" value="Genomic_DNA"/>
</dbReference>
<evidence type="ECO:0000256" key="2">
    <source>
        <dbReference type="ARBA" id="ARBA00023125"/>
    </source>
</evidence>
<dbReference type="OrthoDB" id="369222at2"/>
<sequence length="330" mass="37129">MSITIKDIARSLGISYSSVSRALNNKPGVSNETRKRVIAEAKKMGYKPNDMARGLVKKQTNTIGVIIPDIANSFFGEVTEGIIETANENGYTVFLCITNWNMEIEKEYLRTLQEKRVDGIILKSSKDEEERKYKDEINVPYILLEGRPTYGNSFVGVNNKRGGYTGTKYLLKQGYRNIAFAGGSKDSYTNMQRVEGYIDALEEHDIPINKELILYNDFTAKGGYKLAEKLLNNDKKIDAIFAGNDVIALGVLDYATTHGFSIPEELGVLGFDDIFYAELPQIQLTTIHQPKYELGKYALEILIDDIHEGKDRTCKSIILEPKLIVRSTTR</sequence>
<dbReference type="Proteomes" id="UP000245423">
    <property type="component" value="Chromosome 1"/>
</dbReference>
<keyword evidence="2" id="KW-0238">DNA-binding</keyword>
<dbReference type="GO" id="GO:0003700">
    <property type="term" value="F:DNA-binding transcription factor activity"/>
    <property type="evidence" value="ECO:0007669"/>
    <property type="project" value="TreeGrafter"/>
</dbReference>
<dbReference type="InterPro" id="IPR010982">
    <property type="entry name" value="Lambda_DNA-bd_dom_sf"/>
</dbReference>
<evidence type="ECO:0000313" key="5">
    <source>
        <dbReference type="EMBL" id="SHD75754.1"/>
    </source>
</evidence>
<dbReference type="CDD" id="cd06267">
    <property type="entry name" value="PBP1_LacI_sugar_binding-like"/>
    <property type="match status" value="1"/>
</dbReference>
<dbReference type="PANTHER" id="PTHR30146">
    <property type="entry name" value="LACI-RELATED TRANSCRIPTIONAL REPRESSOR"/>
    <property type="match status" value="1"/>
</dbReference>
<name>M1ZFV3_9FIRM</name>
<accession>M1ZFV3</accession>
<protein>
    <submittedName>
        <fullName evidence="5">Transcriptional regulator, LacI family</fullName>
    </submittedName>
</protein>
<dbReference type="SMART" id="SM00354">
    <property type="entry name" value="HTH_LACI"/>
    <property type="match status" value="1"/>
</dbReference>
<dbReference type="Gene3D" id="1.10.260.40">
    <property type="entry name" value="lambda repressor-like DNA-binding domains"/>
    <property type="match status" value="1"/>
</dbReference>
<keyword evidence="3" id="KW-0804">Transcription</keyword>
<dbReference type="CDD" id="cd01392">
    <property type="entry name" value="HTH_LacI"/>
    <property type="match status" value="1"/>
</dbReference>
<dbReference type="Gene3D" id="3.40.50.2300">
    <property type="match status" value="2"/>
</dbReference>
<evidence type="ECO:0000256" key="1">
    <source>
        <dbReference type="ARBA" id="ARBA00023015"/>
    </source>
</evidence>
<feature type="domain" description="HTH lacI-type" evidence="4">
    <location>
        <begin position="3"/>
        <end position="57"/>
    </location>
</feature>
<keyword evidence="1" id="KW-0805">Transcription regulation</keyword>
<proteinExistence type="predicted"/>
<dbReference type="AlphaFoldDB" id="M1ZFV3"/>
<dbReference type="InterPro" id="IPR028082">
    <property type="entry name" value="Peripla_BP_I"/>
</dbReference>